<feature type="compositionally biased region" description="Basic and acidic residues" evidence="1">
    <location>
        <begin position="363"/>
        <end position="374"/>
    </location>
</feature>
<sequence>MKINKSIVMSVLLVLILIINFQVLAKDLPFEIYKQGVISFENQDWSEADHYFDEIVLNDLSYSDYLAKSIYLKTILLAAEIDKNMELKNIFSVGVNEIPFKEKNRREEFALKIDNYQLDAKRKVDTLIGLANYLVANLPPLEINIDIKDNNSWDYNPEWINQIKSGSLLSEAKLEILENGILAEKVKDYLQLTLEAQSFNNLFVVKAEEGDNLYYLSKKYEVPLSLLLKLNSHIENPDMIYPNERIYMPKRNYSTINYPAYFYYTSNISYQANIKRKDDISRLVVKAYQLTNGDMSDINYKDLISEVEIKEYRDKIKMQTEQIRLQDKEIEEIKNKYNQLIKELQKVKDQTENKTNNPGVKAGDYDPTKDPLDY</sequence>
<dbReference type="SUPFAM" id="SSF54106">
    <property type="entry name" value="LysM domain"/>
    <property type="match status" value="1"/>
</dbReference>
<feature type="domain" description="LysM" evidence="2">
    <location>
        <begin position="203"/>
        <end position="248"/>
    </location>
</feature>
<dbReference type="Gene3D" id="3.10.350.10">
    <property type="entry name" value="LysM domain"/>
    <property type="match status" value="1"/>
</dbReference>
<dbReference type="AlphaFoldDB" id="A0A4R8H0M9"/>
<organism evidence="3 4">
    <name type="scientific">Orenia marismortui</name>
    <dbReference type="NCBI Taxonomy" id="46469"/>
    <lineage>
        <taxon>Bacteria</taxon>
        <taxon>Bacillati</taxon>
        <taxon>Bacillota</taxon>
        <taxon>Clostridia</taxon>
        <taxon>Halanaerobiales</taxon>
        <taxon>Halobacteroidaceae</taxon>
        <taxon>Orenia</taxon>
    </lineage>
</organism>
<dbReference type="EMBL" id="SOEG01000004">
    <property type="protein sequence ID" value="TDX52937.1"/>
    <property type="molecule type" value="Genomic_DNA"/>
</dbReference>
<dbReference type="Proteomes" id="UP000295832">
    <property type="component" value="Unassembled WGS sequence"/>
</dbReference>
<evidence type="ECO:0000313" key="4">
    <source>
        <dbReference type="Proteomes" id="UP000295832"/>
    </source>
</evidence>
<proteinExistence type="predicted"/>
<dbReference type="SMART" id="SM00257">
    <property type="entry name" value="LysM"/>
    <property type="match status" value="1"/>
</dbReference>
<evidence type="ECO:0000256" key="1">
    <source>
        <dbReference type="SAM" id="MobiDB-lite"/>
    </source>
</evidence>
<dbReference type="STRING" id="926561.GCA_000379025_00367"/>
<gene>
    <name evidence="3" type="ORF">C7959_10462</name>
</gene>
<protein>
    <submittedName>
        <fullName evidence="3">LysM domain-containing protein</fullName>
    </submittedName>
</protein>
<dbReference type="CDD" id="cd00118">
    <property type="entry name" value="LysM"/>
    <property type="match status" value="1"/>
</dbReference>
<dbReference type="InterPro" id="IPR036779">
    <property type="entry name" value="LysM_dom_sf"/>
</dbReference>
<name>A0A4R8H0M9_9FIRM</name>
<dbReference type="InterPro" id="IPR018392">
    <property type="entry name" value="LysM"/>
</dbReference>
<feature type="region of interest" description="Disordered" evidence="1">
    <location>
        <begin position="347"/>
        <end position="374"/>
    </location>
</feature>
<evidence type="ECO:0000313" key="3">
    <source>
        <dbReference type="EMBL" id="TDX52937.1"/>
    </source>
</evidence>
<reference evidence="3 4" key="1">
    <citation type="submission" date="2019-03" db="EMBL/GenBank/DDBJ databases">
        <title>Subsurface microbial communities from deep shales in Ohio and West Virginia, USA.</title>
        <authorList>
            <person name="Wrighton K."/>
        </authorList>
    </citation>
    <scope>NUCLEOTIDE SEQUENCE [LARGE SCALE GENOMIC DNA]</scope>
    <source>
        <strain evidence="3 4">MSL 6dP</strain>
    </source>
</reference>
<dbReference type="RefSeq" id="WP_134115154.1">
    <property type="nucleotide sequence ID" value="NZ_SOEG01000004.1"/>
</dbReference>
<evidence type="ECO:0000259" key="2">
    <source>
        <dbReference type="PROSITE" id="PS51782"/>
    </source>
</evidence>
<accession>A0A4R8H0M9</accession>
<dbReference type="PROSITE" id="PS51782">
    <property type="entry name" value="LYSM"/>
    <property type="match status" value="1"/>
</dbReference>
<dbReference type="Pfam" id="PF01476">
    <property type="entry name" value="LysM"/>
    <property type="match status" value="1"/>
</dbReference>
<keyword evidence="4" id="KW-1185">Reference proteome</keyword>
<comment type="caution">
    <text evidence="3">The sequence shown here is derived from an EMBL/GenBank/DDBJ whole genome shotgun (WGS) entry which is preliminary data.</text>
</comment>